<dbReference type="EMBL" id="JAOYFB010000069">
    <property type="protein sequence ID" value="KAK4045848.1"/>
    <property type="molecule type" value="Genomic_DNA"/>
</dbReference>
<gene>
    <name evidence="1" type="ORF">OUZ56_033907</name>
</gene>
<evidence type="ECO:0000313" key="1">
    <source>
        <dbReference type="EMBL" id="KAK4045848.1"/>
    </source>
</evidence>
<protein>
    <submittedName>
        <fullName evidence="1">Uncharacterized protein</fullName>
    </submittedName>
</protein>
<dbReference type="Proteomes" id="UP001234178">
    <property type="component" value="Unassembled WGS sequence"/>
</dbReference>
<accession>A0ABR0BB94</accession>
<reference evidence="1 2" key="1">
    <citation type="journal article" date="2023" name="Nucleic Acids Res.">
        <title>The hologenome of Daphnia magna reveals possible DNA methylation and microbiome-mediated evolution of the host genome.</title>
        <authorList>
            <person name="Chaturvedi A."/>
            <person name="Li X."/>
            <person name="Dhandapani V."/>
            <person name="Marshall H."/>
            <person name="Kissane S."/>
            <person name="Cuenca-Cambronero M."/>
            <person name="Asole G."/>
            <person name="Calvet F."/>
            <person name="Ruiz-Romero M."/>
            <person name="Marangio P."/>
            <person name="Guigo R."/>
            <person name="Rago D."/>
            <person name="Mirbahai L."/>
            <person name="Eastwood N."/>
            <person name="Colbourne J.K."/>
            <person name="Zhou J."/>
            <person name="Mallon E."/>
            <person name="Orsini L."/>
        </authorList>
    </citation>
    <scope>NUCLEOTIDE SEQUENCE [LARGE SCALE GENOMIC DNA]</scope>
    <source>
        <strain evidence="1">LRV0_1</strain>
    </source>
</reference>
<sequence>MAEWSECPTSMRDSWPKEVLSDVLTMSDGIFPGGFVIFNRYPRDIQFGDREVSRMSVGYHSYPFWINCGCLCDRPVLCGLSRPQ</sequence>
<keyword evidence="2" id="KW-1185">Reference proteome</keyword>
<evidence type="ECO:0000313" key="2">
    <source>
        <dbReference type="Proteomes" id="UP001234178"/>
    </source>
</evidence>
<comment type="caution">
    <text evidence="1">The sequence shown here is derived from an EMBL/GenBank/DDBJ whole genome shotgun (WGS) entry which is preliminary data.</text>
</comment>
<proteinExistence type="predicted"/>
<organism evidence="1 2">
    <name type="scientific">Daphnia magna</name>
    <dbReference type="NCBI Taxonomy" id="35525"/>
    <lineage>
        <taxon>Eukaryota</taxon>
        <taxon>Metazoa</taxon>
        <taxon>Ecdysozoa</taxon>
        <taxon>Arthropoda</taxon>
        <taxon>Crustacea</taxon>
        <taxon>Branchiopoda</taxon>
        <taxon>Diplostraca</taxon>
        <taxon>Cladocera</taxon>
        <taxon>Anomopoda</taxon>
        <taxon>Daphniidae</taxon>
        <taxon>Daphnia</taxon>
    </lineage>
</organism>
<name>A0ABR0BB94_9CRUS</name>